<dbReference type="Proteomes" id="UP000199052">
    <property type="component" value="Unassembled WGS sequence"/>
</dbReference>
<dbReference type="EMBL" id="FOOI01000016">
    <property type="protein sequence ID" value="SFH37351.1"/>
    <property type="molecule type" value="Genomic_DNA"/>
</dbReference>
<evidence type="ECO:0000313" key="3">
    <source>
        <dbReference type="EMBL" id="SFH37351.1"/>
    </source>
</evidence>
<dbReference type="Gene3D" id="3.40.710.10">
    <property type="entry name" value="DD-peptidase/beta-lactamase superfamily"/>
    <property type="match status" value="1"/>
</dbReference>
<dbReference type="PANTHER" id="PTHR35333">
    <property type="entry name" value="BETA-LACTAMASE"/>
    <property type="match status" value="1"/>
</dbReference>
<dbReference type="PANTHER" id="PTHR35333:SF3">
    <property type="entry name" value="BETA-LACTAMASE-TYPE TRANSPEPTIDASE FOLD CONTAINING PROTEIN"/>
    <property type="match status" value="1"/>
</dbReference>
<proteinExistence type="predicted"/>
<feature type="region of interest" description="Disordered" evidence="1">
    <location>
        <begin position="1"/>
        <end position="33"/>
    </location>
</feature>
<dbReference type="GO" id="GO:0046677">
    <property type="term" value="P:response to antibiotic"/>
    <property type="evidence" value="ECO:0007669"/>
    <property type="project" value="InterPro"/>
</dbReference>
<dbReference type="GO" id="GO:0030655">
    <property type="term" value="P:beta-lactam antibiotic catabolic process"/>
    <property type="evidence" value="ECO:0007669"/>
    <property type="project" value="InterPro"/>
</dbReference>
<evidence type="ECO:0000259" key="2">
    <source>
        <dbReference type="Pfam" id="PF13354"/>
    </source>
</evidence>
<reference evidence="3 4" key="1">
    <citation type="submission" date="2016-10" db="EMBL/GenBank/DDBJ databases">
        <authorList>
            <person name="de Groot N.N."/>
        </authorList>
    </citation>
    <scope>NUCLEOTIDE SEQUENCE [LARGE SCALE GENOMIC DNA]</scope>
    <source>
        <strain evidence="3 4">CPCC 202808</strain>
    </source>
</reference>
<dbReference type="Pfam" id="PF13354">
    <property type="entry name" value="Beta-lactamase2"/>
    <property type="match status" value="1"/>
</dbReference>
<dbReference type="OrthoDB" id="33989at2"/>
<dbReference type="STRING" id="504797.SAMN05421678_116113"/>
<dbReference type="SUPFAM" id="SSF56601">
    <property type="entry name" value="beta-lactamase/transpeptidase-like"/>
    <property type="match status" value="1"/>
</dbReference>
<dbReference type="InterPro" id="IPR045155">
    <property type="entry name" value="Beta-lactam_cat"/>
</dbReference>
<evidence type="ECO:0000256" key="1">
    <source>
        <dbReference type="SAM" id="MobiDB-lite"/>
    </source>
</evidence>
<gene>
    <name evidence="3" type="ORF">SAMN05421678_116113</name>
</gene>
<dbReference type="InterPro" id="IPR000871">
    <property type="entry name" value="Beta-lactam_class-A"/>
</dbReference>
<dbReference type="GO" id="GO:0008800">
    <property type="term" value="F:beta-lactamase activity"/>
    <property type="evidence" value="ECO:0007669"/>
    <property type="project" value="InterPro"/>
</dbReference>
<dbReference type="RefSeq" id="WP_092887486.1">
    <property type="nucleotide sequence ID" value="NZ_JBHUHC010000001.1"/>
</dbReference>
<accession>A0A1I2ZJR2</accession>
<organism evidence="3 4">
    <name type="scientific">Actinopolymorpha cephalotaxi</name>
    <dbReference type="NCBI Taxonomy" id="504797"/>
    <lineage>
        <taxon>Bacteria</taxon>
        <taxon>Bacillati</taxon>
        <taxon>Actinomycetota</taxon>
        <taxon>Actinomycetes</taxon>
        <taxon>Propionibacteriales</taxon>
        <taxon>Actinopolymorphaceae</taxon>
        <taxon>Actinopolymorpha</taxon>
    </lineage>
</organism>
<dbReference type="InterPro" id="IPR012338">
    <property type="entry name" value="Beta-lactam/transpept-like"/>
</dbReference>
<dbReference type="AlphaFoldDB" id="A0A1I2ZJR2"/>
<evidence type="ECO:0000313" key="4">
    <source>
        <dbReference type="Proteomes" id="UP000199052"/>
    </source>
</evidence>
<sequence>MRARDLGSAAPDERFGDPPGAPSGDRSGPGGDVSTRIRAVLRDAHADAALHARSIFGAGEVGLDADRRSAAASTYKVAVLLEVACQTAEGRIGAADRIRVPSDRRTTGPTGISILNDDVEMSVRDLAMLMIHVSDNTATDVLHELVGHEAVTARLRALGLTDTSFELDCHHLIAALLDELGDDRDALTPEELAERFRRSPSLRGERGNTTTPRDMTSLLSAVWRDEAGPPEACSEVRRVMGHQFAPHRLSTAYPNGPSVSGKTGTLFGGIRSEVGVVDFGGGEAYAVAVYLRGHRVARRDPDADRAIGRVARLAIDAIREAR</sequence>
<feature type="domain" description="Beta-lactamase class A catalytic" evidence="2">
    <location>
        <begin position="60"/>
        <end position="290"/>
    </location>
</feature>
<protein>
    <submittedName>
        <fullName evidence="3">Beta-lactamase class A</fullName>
    </submittedName>
</protein>
<name>A0A1I2ZJR2_9ACTN</name>